<feature type="compositionally biased region" description="Basic and acidic residues" evidence="1">
    <location>
        <begin position="290"/>
        <end position="307"/>
    </location>
</feature>
<feature type="region of interest" description="Disordered" evidence="1">
    <location>
        <begin position="1"/>
        <end position="234"/>
    </location>
</feature>
<proteinExistence type="predicted"/>
<dbReference type="PANTHER" id="PTHR42105:SF1">
    <property type="entry name" value="TRANSALDOLASE"/>
    <property type="match status" value="1"/>
</dbReference>
<feature type="compositionally biased region" description="Polar residues" evidence="1">
    <location>
        <begin position="510"/>
        <end position="524"/>
    </location>
</feature>
<feature type="compositionally biased region" description="Basic and acidic residues" evidence="1">
    <location>
        <begin position="480"/>
        <end position="493"/>
    </location>
</feature>
<feature type="compositionally biased region" description="Polar residues" evidence="1">
    <location>
        <begin position="1731"/>
        <end position="1745"/>
    </location>
</feature>
<feature type="compositionally biased region" description="Polar residues" evidence="1">
    <location>
        <begin position="1699"/>
        <end position="1709"/>
    </location>
</feature>
<feature type="compositionally biased region" description="Polar residues" evidence="1">
    <location>
        <begin position="874"/>
        <end position="883"/>
    </location>
</feature>
<feature type="region of interest" description="Disordered" evidence="1">
    <location>
        <begin position="1117"/>
        <end position="1151"/>
    </location>
</feature>
<feature type="compositionally biased region" description="Basic and acidic residues" evidence="1">
    <location>
        <begin position="845"/>
        <end position="867"/>
    </location>
</feature>
<sequence>MGVDSRKPPPLPAPTETESLSTPTELAPSGVSKPGDENSHYSLPDDGTPVTIRTRGHRQNKSQTSLLIEYFEGGKPRSGSPGASGATERKPSVRVRLTPSKGRGKNDHIQITETKSRKASLTRRATASPNISRSELDMIDPEDARSMNSYASATEESNVSRNPIEVEIDSSHPRRRRKATSPLIPAVDSKTSTYQPPNMSDISAIPTDSFLDGSGGTTTAREEKRARSPLRGDGLAAGALGAVAAAAAADKLNRKNRSESHERSVIQKAVEKASKPERKHRSKSRTSSVSEKDGDSRRRSKGSHKESLVSAVDSSLLSSQLTGSHRSYDSHSSSKISINNPKLLETVEDAIRRLILPELDALKRENSQRETKRTKHRDSLSSLTSGSREETSVTSKRKSADTTHSTKSKDRRDREARNDLSPHSSIDHISIAEDVHDDETTPRRTRDRLTDAALGAAVVGAALRSRSRGDEKRQRRRRRTETPKRDHTDRYNDEYEESEHEVAPPMPLSSEINPSEMTRTSILSAETDRPHSASEEMTPIPIREVTRGVASMESMSSSPTPTKSPGRTLQSLGTQHANISHGDLRALPRQSTSDFREDRETEEFGHVYPAQNREEYDDDYEEAGHLSEPGMYDEDTGMGHAFYGTQDVPAPLRYVPYQQERRGLSPIQSVSGYTEGESEVQGHRDSRTTHTASERSSPEKLSRHERDLESPGSVPSNMRSREFGDEGSSVRSSGLGYRNTTYIDDSELDGVTSGQAVQVVGGNPRMVHQNFGPESAVASLVDGSVLDPSVLSGSAGPSRQDYRSSQLSYEEAASESSSRDSSPAKRSVDSRQQVLAEQGHSPAPSRERDGSPASREFAEYELNEHGQKVPRSAYRQSPTTSETAITAAALSRAAAAALKRQHRGHESPSDEMYGSQFSGAGVSRNRSFKERAAKDGYQPNATPRHSVDRLSDYSQPRLGASGLPDVDNPMPEIGYGYGDDHRSQQNTPSIVREPLGGSHHESREHWPSEPTPTQEAHDYDRAVTPKASSARGNGDGLGIADAAAVATIATIATAGALAASHSRQPSQEQDDEWQRTSGERKRDTWVTNPYEGTSPIANLPGLEGNILGGTGFGSDQYRNGFHNGSPGLPGGDEGYISAAPNEARDGINGKGKNIEVLNQPRLGDVEDPFYAPKDSRGLSGMSQGMQTPLYDPASGTGIDRIQSKDIIALMEHLMVRDAQRSARDTEILVTLVRSAAEMRNSFEDIKKMLADSEDQIIGEVKDNTEKTVKRHLGGPRPFPGSSGRSVQGGSLAGTDDLPTKKRNLLRRALQGLGAKGANDLGRIEDMLFQLLTDVDVLKHQTAGPGGVSTQAQSLENLQPSIQYEQDRGYEPEGNAGTSTASHASQSGHLSLPQSRGNSTRLGNDRKFSDHRISTVPEDSDEYDDHAVPAIKRYPAEETLLSPASDRQRGGSVPLGTPPHQTPQAQHYSVSNDNTPRTEEGKKHKSRGSTSFFPKISRWSETTASSIGKAFRGSGGSRKQDPPEEYLQHPPSRSGSDLGDYDHLHNQDTYGDDELHAGFSQDLLPPGMDGGAHGPSMANEQLSVPGTYATPEDPKYRAHRNSLNLQHPQPRPGQTERFRTALETSAADYDSPMSPRSADWAGSATSLHRFPAQNTQRYSDNSALNSGAAGDEYNWSNGQSPGQQGPPRPPKEPLDGRSPAQASTPPQNARVNKLQKKQQSPLPYHSVESGYGTASATHAGSYNSGSPRLENRNLSGALGVPTRRPSGPRAMTPTRSDDGEKDERRRKRDTFGTAASPSSAASQESETF</sequence>
<evidence type="ECO:0000256" key="1">
    <source>
        <dbReference type="SAM" id="MobiDB-lite"/>
    </source>
</evidence>
<feature type="compositionally biased region" description="Low complexity" evidence="1">
    <location>
        <begin position="451"/>
        <end position="464"/>
    </location>
</feature>
<feature type="compositionally biased region" description="Basic and acidic residues" evidence="1">
    <location>
        <begin position="1072"/>
        <end position="1084"/>
    </location>
</feature>
<feature type="compositionally biased region" description="Polar residues" evidence="1">
    <location>
        <begin position="1375"/>
        <end position="1401"/>
    </location>
</feature>
<feature type="compositionally biased region" description="Basic and acidic residues" evidence="1">
    <location>
        <begin position="1402"/>
        <end position="1412"/>
    </location>
</feature>
<feature type="compositionally biased region" description="Basic and acidic residues" evidence="1">
    <location>
        <begin position="998"/>
        <end position="1007"/>
    </location>
</feature>
<feature type="compositionally biased region" description="Basic and acidic residues" evidence="1">
    <location>
        <begin position="594"/>
        <end position="605"/>
    </location>
</feature>
<dbReference type="Proteomes" id="UP001295740">
    <property type="component" value="Unassembled WGS sequence"/>
</dbReference>
<feature type="compositionally biased region" description="Basic and acidic residues" evidence="1">
    <location>
        <begin position="407"/>
        <end position="420"/>
    </location>
</feature>
<feature type="compositionally biased region" description="Polar residues" evidence="1">
    <location>
        <begin position="1651"/>
        <end position="1664"/>
    </location>
</feature>
<gene>
    <name evidence="2" type="ORF">KHLLAP_LOCUS2953</name>
</gene>
<feature type="compositionally biased region" description="Basic and acidic residues" evidence="1">
    <location>
        <begin position="104"/>
        <end position="116"/>
    </location>
</feature>
<feature type="compositionally biased region" description="Basic and acidic residues" evidence="1">
    <location>
        <begin position="430"/>
        <end position="450"/>
    </location>
</feature>
<accession>A0AAI8YF56</accession>
<dbReference type="PANTHER" id="PTHR42105">
    <property type="entry name" value="DIM2-ASSOCIATED PROTEIN 1"/>
    <property type="match status" value="1"/>
</dbReference>
<feature type="compositionally biased region" description="Polar residues" evidence="1">
    <location>
        <begin position="146"/>
        <end position="161"/>
    </location>
</feature>
<comment type="caution">
    <text evidence="2">The sequence shown here is derived from an EMBL/GenBank/DDBJ whole genome shotgun (WGS) entry which is preliminary data.</text>
</comment>
<feature type="compositionally biased region" description="Polar residues" evidence="1">
    <location>
        <begin position="567"/>
        <end position="578"/>
    </location>
</feature>
<name>A0AAI8YF56_9PEZI</name>
<feature type="compositionally biased region" description="Low complexity" evidence="1">
    <location>
        <begin position="308"/>
        <end position="336"/>
    </location>
</feature>
<feature type="region of interest" description="Disordered" evidence="1">
    <location>
        <begin position="251"/>
        <end position="336"/>
    </location>
</feature>
<protein>
    <submittedName>
        <fullName evidence="2">Uu.00g098790.m01.CDS01</fullName>
    </submittedName>
</protein>
<feature type="compositionally biased region" description="Polar residues" evidence="1">
    <location>
        <begin position="123"/>
        <end position="133"/>
    </location>
</feature>
<feature type="compositionally biased region" description="Polar residues" evidence="1">
    <location>
        <begin position="189"/>
        <end position="201"/>
    </location>
</feature>
<dbReference type="EMBL" id="CAUWAG010000004">
    <property type="protein sequence ID" value="CAJ2502485.1"/>
    <property type="molecule type" value="Genomic_DNA"/>
</dbReference>
<feature type="region of interest" description="Disordered" evidence="1">
    <location>
        <begin position="1059"/>
        <end position="1092"/>
    </location>
</feature>
<organism evidence="2 3">
    <name type="scientific">Anthostomella pinea</name>
    <dbReference type="NCBI Taxonomy" id="933095"/>
    <lineage>
        <taxon>Eukaryota</taxon>
        <taxon>Fungi</taxon>
        <taxon>Dikarya</taxon>
        <taxon>Ascomycota</taxon>
        <taxon>Pezizomycotina</taxon>
        <taxon>Sordariomycetes</taxon>
        <taxon>Xylariomycetidae</taxon>
        <taxon>Xylariales</taxon>
        <taxon>Xylariaceae</taxon>
        <taxon>Anthostomella</taxon>
    </lineage>
</organism>
<evidence type="ECO:0000313" key="3">
    <source>
        <dbReference type="Proteomes" id="UP001295740"/>
    </source>
</evidence>
<feature type="region of interest" description="Disordered" evidence="1">
    <location>
        <begin position="1367"/>
        <end position="1807"/>
    </location>
</feature>
<evidence type="ECO:0000313" key="2">
    <source>
        <dbReference type="EMBL" id="CAJ2502485.1"/>
    </source>
</evidence>
<feature type="region of interest" description="Disordered" evidence="1">
    <location>
        <begin position="1263"/>
        <end position="1299"/>
    </location>
</feature>
<feature type="compositionally biased region" description="Low complexity" evidence="1">
    <location>
        <begin position="14"/>
        <end position="27"/>
    </location>
</feature>
<feature type="compositionally biased region" description="Basic and acidic residues" evidence="1">
    <location>
        <begin position="251"/>
        <end position="276"/>
    </location>
</feature>
<feature type="region of interest" description="Disordered" evidence="1">
    <location>
        <begin position="786"/>
        <end position="1018"/>
    </location>
</feature>
<feature type="compositionally biased region" description="Polar residues" evidence="1">
    <location>
        <begin position="1461"/>
        <end position="1474"/>
    </location>
</feature>
<feature type="compositionally biased region" description="Basic and acidic residues" evidence="1">
    <location>
        <begin position="680"/>
        <end position="709"/>
    </location>
</feature>
<keyword evidence="3" id="KW-1185">Reference proteome</keyword>
<feature type="region of interest" description="Disordered" evidence="1">
    <location>
        <begin position="365"/>
        <end position="756"/>
    </location>
</feature>
<feature type="compositionally biased region" description="Low complexity" evidence="1">
    <location>
        <begin position="804"/>
        <end position="821"/>
    </location>
</feature>
<feature type="compositionally biased region" description="Low complexity" evidence="1">
    <location>
        <begin position="551"/>
        <end position="565"/>
    </location>
</feature>
<feature type="compositionally biased region" description="Low complexity" evidence="1">
    <location>
        <begin position="884"/>
        <end position="897"/>
    </location>
</feature>
<reference evidence="2" key="1">
    <citation type="submission" date="2023-10" db="EMBL/GenBank/DDBJ databases">
        <authorList>
            <person name="Hackl T."/>
        </authorList>
    </citation>
    <scope>NUCLEOTIDE SEQUENCE</scope>
</reference>